<sequence>MSLRVPLEVDISGPGVPTDESAGTTPIVTGAPLELDFTKIFLRQPVQGRGEGSIIFTEQELGLFASQVWRGAQ</sequence>
<protein>
    <submittedName>
        <fullName evidence="1">Uncharacterized protein</fullName>
    </submittedName>
</protein>
<organism evidence="1 2">
    <name type="scientific">Tuber aestivum</name>
    <name type="common">summer truffle</name>
    <dbReference type="NCBI Taxonomy" id="59557"/>
    <lineage>
        <taxon>Eukaryota</taxon>
        <taxon>Fungi</taxon>
        <taxon>Dikarya</taxon>
        <taxon>Ascomycota</taxon>
        <taxon>Pezizomycotina</taxon>
        <taxon>Pezizomycetes</taxon>
        <taxon>Pezizales</taxon>
        <taxon>Tuberaceae</taxon>
        <taxon>Tuber</taxon>
    </lineage>
</organism>
<reference evidence="1" key="1">
    <citation type="submission" date="2015-10" db="EMBL/GenBank/DDBJ databases">
        <authorList>
            <person name="Regsiter A."/>
            <person name="william w."/>
        </authorList>
    </citation>
    <scope>NUCLEOTIDE SEQUENCE</scope>
    <source>
        <strain evidence="1">Montdore</strain>
    </source>
</reference>
<evidence type="ECO:0000313" key="1">
    <source>
        <dbReference type="EMBL" id="CUS11367.1"/>
    </source>
</evidence>
<dbReference type="Proteomes" id="UP001412239">
    <property type="component" value="Unassembled WGS sequence"/>
</dbReference>
<keyword evidence="2" id="KW-1185">Reference proteome</keyword>
<name>A0A292PY63_9PEZI</name>
<dbReference type="EMBL" id="LN891023">
    <property type="protein sequence ID" value="CUS11367.1"/>
    <property type="molecule type" value="Genomic_DNA"/>
</dbReference>
<dbReference type="AlphaFoldDB" id="A0A292PY63"/>
<gene>
    <name evidence="1" type="ORF">GSTUAT00004534001</name>
</gene>
<proteinExistence type="predicted"/>
<accession>A0A292PY63</accession>
<evidence type="ECO:0000313" key="2">
    <source>
        <dbReference type="Proteomes" id="UP001412239"/>
    </source>
</evidence>